<comment type="caution">
    <text evidence="2">The sequence shown here is derived from an EMBL/GenBank/DDBJ whole genome shotgun (WGS) entry which is preliminary data.</text>
</comment>
<dbReference type="Proteomes" id="UP001165060">
    <property type="component" value="Unassembled WGS sequence"/>
</dbReference>
<name>A0ABQ6N2I1_9STRA</name>
<accession>A0ABQ6N2I1</accession>
<evidence type="ECO:0000256" key="1">
    <source>
        <dbReference type="ARBA" id="ARBA00022737"/>
    </source>
</evidence>
<gene>
    <name evidence="2" type="ORF">TeGR_g6458</name>
</gene>
<dbReference type="Gene3D" id="3.90.950.20">
    <property type="entry name" value="CinA-like"/>
    <property type="match status" value="1"/>
</dbReference>
<reference evidence="2 3" key="1">
    <citation type="journal article" date="2023" name="Commun. Biol.">
        <title>Genome analysis of Parmales, the sister group of diatoms, reveals the evolutionary specialization of diatoms from phago-mixotrophs to photoautotrophs.</title>
        <authorList>
            <person name="Ban H."/>
            <person name="Sato S."/>
            <person name="Yoshikawa S."/>
            <person name="Yamada K."/>
            <person name="Nakamura Y."/>
            <person name="Ichinomiya M."/>
            <person name="Sato N."/>
            <person name="Blanc-Mathieu R."/>
            <person name="Endo H."/>
            <person name="Kuwata A."/>
            <person name="Ogata H."/>
        </authorList>
    </citation>
    <scope>NUCLEOTIDE SEQUENCE [LARGE SCALE GENOMIC DNA]</scope>
</reference>
<dbReference type="InterPro" id="IPR036653">
    <property type="entry name" value="CinA-like_C"/>
</dbReference>
<proteinExistence type="predicted"/>
<dbReference type="SUPFAM" id="SSF82185">
    <property type="entry name" value="Histone H3 K4-specific methyltransferase SET7/9 N-terminal domain"/>
    <property type="match status" value="1"/>
</dbReference>
<organism evidence="2 3">
    <name type="scientific">Tetraparma gracilis</name>
    <dbReference type="NCBI Taxonomy" id="2962635"/>
    <lineage>
        <taxon>Eukaryota</taxon>
        <taxon>Sar</taxon>
        <taxon>Stramenopiles</taxon>
        <taxon>Ochrophyta</taxon>
        <taxon>Bolidophyceae</taxon>
        <taxon>Parmales</taxon>
        <taxon>Triparmaceae</taxon>
        <taxon>Tetraparma</taxon>
    </lineage>
</organism>
<dbReference type="EMBL" id="BRYB01003576">
    <property type="protein sequence ID" value="GMI38977.1"/>
    <property type="molecule type" value="Genomic_DNA"/>
</dbReference>
<sequence length="577" mass="61041">MAHRFPNSTPAQITRMLDTLFLQGTRTPSGYTVGQPKFSAAITGGGGAFFQYFLGRPGASSTFLEGTVPYDKNACLSLLASHKMSASDIGFCSKDMAARLARTQLQRSFELIPTLLHWPDLYGLSATATIVSHYKRRGDYRVHVGVVNAEDEASTLCFTFGKGFRERREEDAQVANLALAALVSCSGGGDEMGFGVVGEGGEEAVNAVGDTTDAGQTEAAPQLNPYGGTDGGTDEGRWKLLVWGTGGEVSTVVMPDSRLPPGALMVFDGDIEMQYPAALKALDLERRGEGPGGGPIGKTWTRHQPPTFLLGGAGVDLEKGLKEGVFLTPDAEAGEAVFENWGVVTGAGGGEEVDGAVVQAIHKYKDAGANWFMKADTFADLAAGGFVDLLAQCARGGARFVLDCGGEEGLTECAEALAAEVTGVEAFYDIVDRVEVVGCKQTVEGDNYDDGSPSTMGGVRSVRQGDDVEDGFVVVKWDNGITYKGWVKEGRFHTVGAKGYSKGGGYRGSWEDGKRQGEGVSLYGGKFGYERWEGEFVDDKAHGVGFAELVGGGFETLEFDAGKVVKEEEGAGKKGEE</sequence>
<evidence type="ECO:0000313" key="2">
    <source>
        <dbReference type="EMBL" id="GMI38977.1"/>
    </source>
</evidence>
<dbReference type="InterPro" id="IPR003409">
    <property type="entry name" value="MORN"/>
</dbReference>
<dbReference type="PANTHER" id="PTHR31285">
    <property type="entry name" value="NICOTINAMIDE MONONUCLEOTIDE ADENYLYLTRANSFERASE"/>
    <property type="match status" value="1"/>
</dbReference>
<dbReference type="Pfam" id="PF02493">
    <property type="entry name" value="MORN"/>
    <property type="match status" value="2"/>
</dbReference>
<dbReference type="PANTHER" id="PTHR31285:SF0">
    <property type="entry name" value="NICOTINAMIDE MONONUCLEOTIDE ADENYLYLTRANSFERASE"/>
    <property type="match status" value="1"/>
</dbReference>
<keyword evidence="3" id="KW-1185">Reference proteome</keyword>
<dbReference type="SUPFAM" id="SSF142433">
    <property type="entry name" value="CinA-like"/>
    <property type="match status" value="1"/>
</dbReference>
<evidence type="ECO:0000313" key="3">
    <source>
        <dbReference type="Proteomes" id="UP001165060"/>
    </source>
</evidence>
<keyword evidence="1" id="KW-0677">Repeat</keyword>
<protein>
    <submittedName>
        <fullName evidence="2">Uncharacterized protein</fullName>
    </submittedName>
</protein>